<dbReference type="EMBL" id="JANHAX010000001">
    <property type="protein sequence ID" value="MDQ2088324.1"/>
    <property type="molecule type" value="Genomic_DNA"/>
</dbReference>
<proteinExistence type="predicted"/>
<reference evidence="2" key="2">
    <citation type="submission" date="2023-02" db="EMBL/GenBank/DDBJ databases">
        <title>'Rhodoalgimonas zhirmunskyi' gen. nov., isolated from a red alga.</title>
        <authorList>
            <person name="Nedashkovskaya O.I."/>
            <person name="Otstavnykh N.Y."/>
            <person name="Bystritskaya E.P."/>
            <person name="Balabanova L.A."/>
            <person name="Isaeva M.P."/>
        </authorList>
    </citation>
    <scope>NUCLEOTIDE SEQUENCE</scope>
    <source>
        <strain evidence="2">KCTC 52189</strain>
    </source>
</reference>
<dbReference type="RefSeq" id="WP_306733597.1">
    <property type="nucleotide sequence ID" value="NZ_JANHAX010000001.1"/>
</dbReference>
<keyword evidence="3" id="KW-1185">Reference proteome</keyword>
<accession>A0AAE4B3G0</accession>
<feature type="region of interest" description="Disordered" evidence="1">
    <location>
        <begin position="311"/>
        <end position="343"/>
    </location>
</feature>
<organism evidence="2 3">
    <name type="scientific">Marimonas arenosa</name>
    <dbReference type="NCBI Taxonomy" id="1795305"/>
    <lineage>
        <taxon>Bacteria</taxon>
        <taxon>Pseudomonadati</taxon>
        <taxon>Pseudomonadota</taxon>
        <taxon>Alphaproteobacteria</taxon>
        <taxon>Rhodobacterales</taxon>
        <taxon>Paracoccaceae</taxon>
        <taxon>Marimonas</taxon>
    </lineage>
</organism>
<name>A0AAE4B3G0_9RHOB</name>
<comment type="caution">
    <text evidence="2">The sequence shown here is derived from an EMBL/GenBank/DDBJ whole genome shotgun (WGS) entry which is preliminary data.</text>
</comment>
<feature type="compositionally biased region" description="Basic and acidic residues" evidence="1">
    <location>
        <begin position="329"/>
        <end position="343"/>
    </location>
</feature>
<evidence type="ECO:0000313" key="2">
    <source>
        <dbReference type="EMBL" id="MDQ2088324.1"/>
    </source>
</evidence>
<dbReference type="Proteomes" id="UP001226762">
    <property type="component" value="Unassembled WGS sequence"/>
</dbReference>
<evidence type="ECO:0000256" key="1">
    <source>
        <dbReference type="SAM" id="MobiDB-lite"/>
    </source>
</evidence>
<protein>
    <submittedName>
        <fullName evidence="2">Uncharacterized protein</fullName>
    </submittedName>
</protein>
<dbReference type="SUPFAM" id="SSF52540">
    <property type="entry name" value="P-loop containing nucleoside triphosphate hydrolases"/>
    <property type="match status" value="1"/>
</dbReference>
<dbReference type="InterPro" id="IPR027417">
    <property type="entry name" value="P-loop_NTPase"/>
</dbReference>
<sequence>MTPAVLSQPRYAVLADMGRRIMDVILHIGAQRTATTTFQAYLRANAPGLAAQGVGFWGPLRTRHGGLLSGILPDQTDDRGNPVIPEAQRLDRARRRICAQVETVARRGFSHLIISDENILGTVRQNLRALALYPQAGERLGRFATAFDGAVGRVVLSLRALDDYWASAWAFAVGRGHRLPSPGELDRLVVSRRSWQQVIKDVAAAFPGADLQVHAHEIHASRPDQRLRQMVDGAITAPMKDARHWLHRAPDLPQLRARLAARGGDPETLPAGGGRWQLFNSDQATRLRQTHEDDLLWLAAGAGGLATLIEEDQPDQAGDNLPGGATTRGQEDDQQDRRLARTG</sequence>
<evidence type="ECO:0000313" key="3">
    <source>
        <dbReference type="Proteomes" id="UP001226762"/>
    </source>
</evidence>
<gene>
    <name evidence="2" type="ORF">NO357_00215</name>
</gene>
<reference evidence="2" key="1">
    <citation type="submission" date="2022-07" db="EMBL/GenBank/DDBJ databases">
        <authorList>
            <person name="Otstavnykh N."/>
            <person name="Isaeva M."/>
            <person name="Bystritskaya E."/>
        </authorList>
    </citation>
    <scope>NUCLEOTIDE SEQUENCE</scope>
    <source>
        <strain evidence="2">KCTC 52189</strain>
    </source>
</reference>
<dbReference type="AlphaFoldDB" id="A0AAE4B3G0"/>